<comment type="caution">
    <text evidence="2">The sequence shown here is derived from an EMBL/GenBank/DDBJ whole genome shotgun (WGS) entry which is preliminary data.</text>
</comment>
<dbReference type="AlphaFoldDB" id="A0A0F3MGN2"/>
<proteinExistence type="predicted"/>
<name>A0A0F3MGN2_9RICK</name>
<dbReference type="PATRIC" id="fig|1359168.3.peg.827"/>
<evidence type="ECO:0000313" key="3">
    <source>
        <dbReference type="Proteomes" id="UP000033616"/>
    </source>
</evidence>
<gene>
    <name evidence="2" type="ORF">OCHUTO_1029</name>
</gene>
<sequence length="57" mass="6696">MFHFVFIVTFWQRVEYVLLCYNLKVTTFITILASTIIFGVITNFITLGITVAIFLFR</sequence>
<reference evidence="2 3" key="1">
    <citation type="submission" date="2015-02" db="EMBL/GenBank/DDBJ databases">
        <title>Genome Sequencing of Rickettsiales.</title>
        <authorList>
            <person name="Daugherty S.C."/>
            <person name="Su Q."/>
            <person name="Abolude K."/>
            <person name="Beier-Sexton M."/>
            <person name="Carlyon J.A."/>
            <person name="Carter R."/>
            <person name="Day N.P."/>
            <person name="Dumler S.J."/>
            <person name="Dyachenko V."/>
            <person name="Godinez A."/>
            <person name="Kurtti T.J."/>
            <person name="Lichay M."/>
            <person name="Mullins K.E."/>
            <person name="Ott S."/>
            <person name="Pappas-Brown V."/>
            <person name="Paris D.H."/>
            <person name="Patel P."/>
            <person name="Richards A.L."/>
            <person name="Sadzewicz L."/>
            <person name="Sears K."/>
            <person name="Seidman D."/>
            <person name="Sengamalay N."/>
            <person name="Stenos J."/>
            <person name="Tallon L.J."/>
            <person name="Vincent G."/>
            <person name="Fraser C.M."/>
            <person name="Munderloh U."/>
            <person name="Dunning-Hotopp J.C."/>
        </authorList>
    </citation>
    <scope>NUCLEOTIDE SEQUENCE [LARGE SCALE GENOMIC DNA]</scope>
    <source>
        <strain evidence="2 3">Fuller</strain>
    </source>
</reference>
<dbReference type="EMBL" id="LANP01000032">
    <property type="protein sequence ID" value="KJV54933.1"/>
    <property type="molecule type" value="Genomic_DNA"/>
</dbReference>
<accession>A0A0F3MGN2</accession>
<keyword evidence="1" id="KW-0812">Transmembrane</keyword>
<evidence type="ECO:0000256" key="1">
    <source>
        <dbReference type="SAM" id="Phobius"/>
    </source>
</evidence>
<organism evidence="2 3">
    <name type="scientific">Orientia chuto str. Dubai</name>
    <dbReference type="NCBI Taxonomy" id="1359168"/>
    <lineage>
        <taxon>Bacteria</taxon>
        <taxon>Pseudomonadati</taxon>
        <taxon>Pseudomonadota</taxon>
        <taxon>Alphaproteobacteria</taxon>
        <taxon>Rickettsiales</taxon>
        <taxon>Rickettsiaceae</taxon>
        <taxon>Rickettsieae</taxon>
        <taxon>Orientia</taxon>
    </lineage>
</organism>
<keyword evidence="1" id="KW-1133">Transmembrane helix</keyword>
<keyword evidence="1" id="KW-0472">Membrane</keyword>
<evidence type="ECO:0000313" key="2">
    <source>
        <dbReference type="EMBL" id="KJV54933.1"/>
    </source>
</evidence>
<keyword evidence="3" id="KW-1185">Reference proteome</keyword>
<protein>
    <submittedName>
        <fullName evidence="2">Uncharacterized protein</fullName>
    </submittedName>
</protein>
<dbReference type="Proteomes" id="UP000033616">
    <property type="component" value="Unassembled WGS sequence"/>
</dbReference>
<feature type="transmembrane region" description="Helical" evidence="1">
    <location>
        <begin position="28"/>
        <end position="56"/>
    </location>
</feature>